<gene>
    <name evidence="4" type="primary">omcI</name>
    <name evidence="4" type="ORF">DESUT3_20370</name>
</gene>
<dbReference type="Pfam" id="PF09699">
    <property type="entry name" value="Paired_CXXCH_1"/>
    <property type="match status" value="3"/>
</dbReference>
<dbReference type="NCBIfam" id="TIGR03508">
    <property type="entry name" value="decahem_SO"/>
    <property type="match status" value="1"/>
</dbReference>
<evidence type="ECO:0000256" key="2">
    <source>
        <dbReference type="SAM" id="SignalP"/>
    </source>
</evidence>
<evidence type="ECO:0000313" key="5">
    <source>
        <dbReference type="Proteomes" id="UP001319827"/>
    </source>
</evidence>
<feature type="chain" id="PRO_5047199917" evidence="2">
    <location>
        <begin position="17"/>
        <end position="325"/>
    </location>
</feature>
<dbReference type="SUPFAM" id="SSF48695">
    <property type="entry name" value="Multiheme cytochromes"/>
    <property type="match status" value="2"/>
</dbReference>
<dbReference type="RefSeq" id="WP_318836022.1">
    <property type="nucleotide sequence ID" value="NZ_AP024355.1"/>
</dbReference>
<reference evidence="4 5" key="2">
    <citation type="journal article" date="2021" name="Int. J. Syst. Evol. Microbiol.">
        <title>Isolation and Polyphasic Characterization of Desulfuromonas versatilis sp. Nov., an Electrogenic Bacteria Capable of Versatile Metabolism Isolated from a Graphene Oxide-Reducing Enrichment Culture.</title>
        <authorList>
            <person name="Xie L."/>
            <person name="Yoshida N."/>
            <person name="Ishii S."/>
            <person name="Meng L."/>
        </authorList>
    </citation>
    <scope>NUCLEOTIDE SEQUENCE [LARGE SCALE GENOMIC DNA]</scope>
    <source>
        <strain evidence="4 5">NIT-T3</strain>
    </source>
</reference>
<reference evidence="4 5" key="1">
    <citation type="journal article" date="2016" name="C (Basel)">
        <title>Selective Growth of and Electricity Production by Marine Exoelectrogenic Bacteria in Self-Aggregated Hydrogel of Microbially Reduced Graphene Oxide.</title>
        <authorList>
            <person name="Yoshida N."/>
            <person name="Goto Y."/>
            <person name="Miyata Y."/>
        </authorList>
    </citation>
    <scope>NUCLEOTIDE SEQUENCE [LARGE SCALE GENOMIC DNA]</scope>
    <source>
        <strain evidence="4 5">NIT-T3</strain>
    </source>
</reference>
<keyword evidence="1 2" id="KW-0732">Signal</keyword>
<dbReference type="InterPro" id="IPR051829">
    <property type="entry name" value="Multiheme_Cytochr_ET"/>
</dbReference>
<protein>
    <submittedName>
        <fullName evidence="4">C-type cytochrome</fullName>
    </submittedName>
</protein>
<proteinExistence type="predicted"/>
<feature type="signal peptide" evidence="2">
    <location>
        <begin position="1"/>
        <end position="16"/>
    </location>
</feature>
<dbReference type="NCBIfam" id="TIGR01905">
    <property type="entry name" value="paired_CXXCH_1"/>
    <property type="match status" value="3"/>
</dbReference>
<dbReference type="InterPro" id="IPR036280">
    <property type="entry name" value="Multihaem_cyt_sf"/>
</dbReference>
<dbReference type="Gene3D" id="3.90.10.10">
    <property type="entry name" value="Cytochrome C3"/>
    <property type="match status" value="3"/>
</dbReference>
<keyword evidence="5" id="KW-1185">Reference proteome</keyword>
<dbReference type="InterPro" id="IPR010177">
    <property type="entry name" value="Paired_CXXCH_1"/>
</dbReference>
<accession>A0ABN6DXV3</accession>
<dbReference type="PROSITE" id="PS51257">
    <property type="entry name" value="PROKAR_LIPOPROTEIN"/>
    <property type="match status" value="1"/>
</dbReference>
<organism evidence="4 5">
    <name type="scientific">Desulfuromonas versatilis</name>
    <dbReference type="NCBI Taxonomy" id="2802975"/>
    <lineage>
        <taxon>Bacteria</taxon>
        <taxon>Pseudomonadati</taxon>
        <taxon>Thermodesulfobacteriota</taxon>
        <taxon>Desulfuromonadia</taxon>
        <taxon>Desulfuromonadales</taxon>
        <taxon>Desulfuromonadaceae</taxon>
        <taxon>Desulfuromonas</taxon>
    </lineage>
</organism>
<feature type="domain" description="Doubled CXXCH motif" evidence="3">
    <location>
        <begin position="193"/>
        <end position="233"/>
    </location>
</feature>
<dbReference type="InterPro" id="IPR020015">
    <property type="entry name" value="Decahaem_cyt-c_DmsE"/>
</dbReference>
<feature type="domain" description="Doubled CXXCH motif" evidence="3">
    <location>
        <begin position="242"/>
        <end position="277"/>
    </location>
</feature>
<dbReference type="Proteomes" id="UP001319827">
    <property type="component" value="Chromosome"/>
</dbReference>
<name>A0ABN6DXV3_9BACT</name>
<dbReference type="PANTHER" id="PTHR35038:SF6">
    <property type="entry name" value="SURFACE LOCALIZED DECAHEME CYTOCHROME C LIPOPROTEIN"/>
    <property type="match status" value="1"/>
</dbReference>
<sequence>MRNLVLLLLLSSLACACTDLQFLRSDHPLMPVREYERMIVGRLDADYVGNDNCLGKCHKHEKIFRDFQLSVHGEQIAVETGLPLVNCESCHGPGSLAIANLEGKEKCDFETLLQFDKLPSQAQSLICLKCHSAASTPALHNWAGSIHANSEVSCFDCHKLHQGPQQKASRKEIDALCYGCHQDVRMAFLQFSHHPVPENKMACIDCHDPHGGSQSGSLLGATQKEVCTRCHMQYQGPFVFEHADLTENCGNCHSPHGSPNNPLLNSSQPFLCLQCHSGHLDGFFAPALADQNFKGAFYSRCTDCHSSIHGTDVPSAKGRGSFISR</sequence>
<dbReference type="EMBL" id="AP024355">
    <property type="protein sequence ID" value="BCR04968.1"/>
    <property type="molecule type" value="Genomic_DNA"/>
</dbReference>
<evidence type="ECO:0000259" key="3">
    <source>
        <dbReference type="Pfam" id="PF09699"/>
    </source>
</evidence>
<evidence type="ECO:0000256" key="1">
    <source>
        <dbReference type="ARBA" id="ARBA00022729"/>
    </source>
</evidence>
<feature type="domain" description="Doubled CXXCH motif" evidence="3">
    <location>
        <begin position="151"/>
        <end position="185"/>
    </location>
</feature>
<evidence type="ECO:0000313" key="4">
    <source>
        <dbReference type="EMBL" id="BCR04968.1"/>
    </source>
</evidence>
<dbReference type="PANTHER" id="PTHR35038">
    <property type="entry name" value="DISSIMILATORY SULFITE REDUCTASE SIRA"/>
    <property type="match status" value="1"/>
</dbReference>